<name>A0A7W7SZA8_9PSEU</name>
<protein>
    <submittedName>
        <fullName evidence="2">Excisionase family DNA binding protein</fullName>
    </submittedName>
</protein>
<sequence length="151" mass="16530">MTYFLAERRALAHRPLVKIAYTVPEAATALGKPDHTIRRLIARGVIRSRNTGSEYLIAGGTLLDLVEGTLPGIVDHRDVVHADDYYLTADLLALLPLSEEQIRGLVHPGNARFRKGPLVPTHRSPRLIVPGSSLLEYLNGEDAPIRHSASA</sequence>
<dbReference type="InterPro" id="IPR041657">
    <property type="entry name" value="HTH_17"/>
</dbReference>
<dbReference type="EMBL" id="JACHJS010000001">
    <property type="protein sequence ID" value="MBB4963727.1"/>
    <property type="molecule type" value="Genomic_DNA"/>
</dbReference>
<proteinExistence type="predicted"/>
<feature type="domain" description="Helix-turn-helix" evidence="1">
    <location>
        <begin position="21"/>
        <end position="67"/>
    </location>
</feature>
<keyword evidence="3" id="KW-1185">Reference proteome</keyword>
<dbReference type="Proteomes" id="UP000542674">
    <property type="component" value="Unassembled WGS sequence"/>
</dbReference>
<dbReference type="AlphaFoldDB" id="A0A7W7SZA8"/>
<dbReference type="Pfam" id="PF12728">
    <property type="entry name" value="HTH_17"/>
    <property type="match status" value="1"/>
</dbReference>
<evidence type="ECO:0000259" key="1">
    <source>
        <dbReference type="Pfam" id="PF12728"/>
    </source>
</evidence>
<accession>A0A7W7SZA8</accession>
<organism evidence="2 3">
    <name type="scientific">Saccharothrix violaceirubra</name>
    <dbReference type="NCBI Taxonomy" id="413306"/>
    <lineage>
        <taxon>Bacteria</taxon>
        <taxon>Bacillati</taxon>
        <taxon>Actinomycetota</taxon>
        <taxon>Actinomycetes</taxon>
        <taxon>Pseudonocardiales</taxon>
        <taxon>Pseudonocardiaceae</taxon>
        <taxon>Saccharothrix</taxon>
    </lineage>
</organism>
<gene>
    <name evidence="2" type="ORF">F4559_001086</name>
</gene>
<comment type="caution">
    <text evidence="2">The sequence shown here is derived from an EMBL/GenBank/DDBJ whole genome shotgun (WGS) entry which is preliminary data.</text>
</comment>
<dbReference type="RefSeq" id="WP_184666476.1">
    <property type="nucleotide sequence ID" value="NZ_BAABAI010000034.1"/>
</dbReference>
<reference evidence="2 3" key="1">
    <citation type="submission" date="2020-08" db="EMBL/GenBank/DDBJ databases">
        <title>Sequencing the genomes of 1000 actinobacteria strains.</title>
        <authorList>
            <person name="Klenk H.-P."/>
        </authorList>
    </citation>
    <scope>NUCLEOTIDE SEQUENCE [LARGE SCALE GENOMIC DNA]</scope>
    <source>
        <strain evidence="2 3">DSM 45084</strain>
    </source>
</reference>
<evidence type="ECO:0000313" key="3">
    <source>
        <dbReference type="Proteomes" id="UP000542674"/>
    </source>
</evidence>
<evidence type="ECO:0000313" key="2">
    <source>
        <dbReference type="EMBL" id="MBB4963727.1"/>
    </source>
</evidence>